<comment type="caution">
    <text evidence="1">The sequence shown here is derived from an EMBL/GenBank/DDBJ whole genome shotgun (WGS) entry which is preliminary data.</text>
</comment>
<name>A0A2N5GM96_9BACI</name>
<dbReference type="EMBL" id="PGVD01000028">
    <property type="protein sequence ID" value="PLR97014.1"/>
    <property type="molecule type" value="Genomic_DNA"/>
</dbReference>
<reference evidence="1 3" key="1">
    <citation type="submission" date="2017-11" db="EMBL/GenBank/DDBJ databases">
        <title>Comparitive Functional Genomics of Dry Heat Resistant strains isolated from the Viking Spacecraft.</title>
        <authorList>
            <person name="Seuylemezian A."/>
            <person name="Cooper K."/>
            <person name="Vaishampayan P."/>
        </authorList>
    </citation>
    <scope>NUCLEOTIDE SEQUENCE [LARGE SCALE GENOMIC DNA]</scope>
    <source>
        <strain evidence="1 3">M4.6</strain>
    </source>
</reference>
<dbReference type="Proteomes" id="UP000235114">
    <property type="component" value="Unassembled WGS sequence"/>
</dbReference>
<keyword evidence="4" id="KW-1185">Reference proteome</keyword>
<dbReference type="EMBL" id="PGVA01000024">
    <property type="protein sequence ID" value="PLR82982.1"/>
    <property type="molecule type" value="Genomic_DNA"/>
</dbReference>
<evidence type="ECO:0000313" key="4">
    <source>
        <dbReference type="Proteomes" id="UP000235114"/>
    </source>
</evidence>
<protein>
    <submittedName>
        <fullName evidence="1">Uncharacterized protein</fullName>
    </submittedName>
</protein>
<evidence type="ECO:0000313" key="1">
    <source>
        <dbReference type="EMBL" id="PLR82982.1"/>
    </source>
</evidence>
<sequence>MRAHLIDMLDESLRAIIEIWAEKSLLCLCYLAAISFQGYYSSVLLEAKQISEDVIYTGNISVWIRKNNSRE</sequence>
<gene>
    <name evidence="1" type="ORF">CU635_10945</name>
    <name evidence="2" type="ORF">CVD25_10255</name>
</gene>
<dbReference type="AlphaFoldDB" id="A0A2N5GM96"/>
<organism evidence="1 3">
    <name type="scientific">Bacillus canaveralius</name>
    <dbReference type="NCBI Taxonomy" id="1403243"/>
    <lineage>
        <taxon>Bacteria</taxon>
        <taxon>Bacillati</taxon>
        <taxon>Bacillota</taxon>
        <taxon>Bacilli</taxon>
        <taxon>Bacillales</taxon>
        <taxon>Bacillaceae</taxon>
        <taxon>Bacillus</taxon>
    </lineage>
</organism>
<accession>A0A2N5GM96</accession>
<proteinExistence type="predicted"/>
<reference evidence="2 4" key="2">
    <citation type="submission" date="2017-12" db="EMBL/GenBank/DDBJ databases">
        <title>Comparative Functional Genomics of Dry Heat Resistant strains isolated from the Viking Spacecraft.</title>
        <authorList>
            <person name="Seuylemezian A."/>
            <person name="Cooper K."/>
            <person name="Vaishampayan P."/>
        </authorList>
    </citation>
    <scope>NUCLEOTIDE SEQUENCE [LARGE SCALE GENOMIC DNA]</scope>
    <source>
        <strain evidence="2 4">ATCC 29669</strain>
    </source>
</reference>
<evidence type="ECO:0000313" key="3">
    <source>
        <dbReference type="Proteomes" id="UP000234951"/>
    </source>
</evidence>
<evidence type="ECO:0000313" key="2">
    <source>
        <dbReference type="EMBL" id="PLR97014.1"/>
    </source>
</evidence>
<dbReference type="Proteomes" id="UP000234951">
    <property type="component" value="Unassembled WGS sequence"/>
</dbReference>